<accession>A0A811MU37</accession>
<reference evidence="2" key="1">
    <citation type="submission" date="2020-10" db="EMBL/GenBank/DDBJ databases">
        <authorList>
            <person name="Han B."/>
            <person name="Lu T."/>
            <person name="Zhao Q."/>
            <person name="Huang X."/>
            <person name="Zhao Y."/>
        </authorList>
    </citation>
    <scope>NUCLEOTIDE SEQUENCE</scope>
</reference>
<dbReference type="InterPro" id="IPR026960">
    <property type="entry name" value="RVT-Znf"/>
</dbReference>
<protein>
    <recommendedName>
        <fullName evidence="1">Reverse transcriptase zinc-binding domain-containing protein</fullName>
    </recommendedName>
</protein>
<evidence type="ECO:0000313" key="2">
    <source>
        <dbReference type="EMBL" id="CAD6210629.1"/>
    </source>
</evidence>
<name>A0A811MU37_9POAL</name>
<feature type="domain" description="Reverse transcriptase zinc-binding" evidence="1">
    <location>
        <begin position="31"/>
        <end position="116"/>
    </location>
</feature>
<dbReference type="Pfam" id="PF13966">
    <property type="entry name" value="zf-RVT"/>
    <property type="match status" value="1"/>
</dbReference>
<evidence type="ECO:0000259" key="1">
    <source>
        <dbReference type="Pfam" id="PF13966"/>
    </source>
</evidence>
<dbReference type="Proteomes" id="UP000604825">
    <property type="component" value="Unassembled WGS sequence"/>
</dbReference>
<evidence type="ECO:0000313" key="3">
    <source>
        <dbReference type="Proteomes" id="UP000604825"/>
    </source>
</evidence>
<comment type="caution">
    <text evidence="2">The sequence shown here is derived from an EMBL/GenBank/DDBJ whole genome shotgun (WGS) entry which is preliminary data.</text>
</comment>
<keyword evidence="3" id="KW-1185">Reference proteome</keyword>
<dbReference type="EMBL" id="CAJGYO010000002">
    <property type="protein sequence ID" value="CAD6210629.1"/>
    <property type="molecule type" value="Genomic_DNA"/>
</dbReference>
<organism evidence="2 3">
    <name type="scientific">Miscanthus lutarioriparius</name>
    <dbReference type="NCBI Taxonomy" id="422564"/>
    <lineage>
        <taxon>Eukaryota</taxon>
        <taxon>Viridiplantae</taxon>
        <taxon>Streptophyta</taxon>
        <taxon>Embryophyta</taxon>
        <taxon>Tracheophyta</taxon>
        <taxon>Spermatophyta</taxon>
        <taxon>Magnoliopsida</taxon>
        <taxon>Liliopsida</taxon>
        <taxon>Poales</taxon>
        <taxon>Poaceae</taxon>
        <taxon>PACMAD clade</taxon>
        <taxon>Panicoideae</taxon>
        <taxon>Andropogonodae</taxon>
        <taxon>Andropogoneae</taxon>
        <taxon>Saccharinae</taxon>
        <taxon>Miscanthus</taxon>
    </lineage>
</organism>
<dbReference type="OrthoDB" id="689430at2759"/>
<gene>
    <name evidence="2" type="ORF">NCGR_LOCUS6686</name>
</gene>
<sequence length="212" mass="24387">MQLASLVECLQGMELTDAPDERLLTLSGKPYTSRSAYAALDQVTGTPDAHGRHIWTTRVPNKVKIFAWLYFKDRLSIRTNLFAKHILDDESCQRCSNATEDRLHVFFGCPTSAELWESTALLSDTEVWSANVPSHLDTNLWPFVLLTILWRIWDARNGETFRNEPSTSRRILSKVCDDLVIWRKRLKLDSDVINSRDWHIYLLSCNSTKSSI</sequence>
<dbReference type="AlphaFoldDB" id="A0A811MU37"/>
<proteinExistence type="predicted"/>